<reference evidence="3" key="1">
    <citation type="submission" date="2019-07" db="EMBL/GenBank/DDBJ databases">
        <authorList>
            <person name="Palmer J.M."/>
        </authorList>
    </citation>
    <scope>NUCLEOTIDE SEQUENCE</scope>
    <source>
        <strain evidence="3">PC9</strain>
    </source>
</reference>
<evidence type="ECO:0000313" key="3">
    <source>
        <dbReference type="EMBL" id="KAF7440942.1"/>
    </source>
</evidence>
<feature type="transmembrane region" description="Helical" evidence="2">
    <location>
        <begin position="354"/>
        <end position="374"/>
    </location>
</feature>
<keyword evidence="2" id="KW-0812">Transmembrane</keyword>
<dbReference type="Proteomes" id="UP000623687">
    <property type="component" value="Unassembled WGS sequence"/>
</dbReference>
<name>A0A8H7A6D4_PLEOS</name>
<feature type="transmembrane region" description="Helical" evidence="2">
    <location>
        <begin position="101"/>
        <end position="121"/>
    </location>
</feature>
<dbReference type="GeneID" id="59371132"/>
<evidence type="ECO:0000256" key="2">
    <source>
        <dbReference type="SAM" id="Phobius"/>
    </source>
</evidence>
<keyword evidence="4" id="KW-1185">Reference proteome</keyword>
<dbReference type="OrthoDB" id="72269at2759"/>
<gene>
    <name evidence="3" type="ORF">PC9H_001291</name>
</gene>
<evidence type="ECO:0000313" key="4">
    <source>
        <dbReference type="Proteomes" id="UP000623687"/>
    </source>
</evidence>
<keyword evidence="2" id="KW-1133">Transmembrane helix</keyword>
<keyword evidence="2" id="KW-0472">Membrane</keyword>
<feature type="transmembrane region" description="Helical" evidence="2">
    <location>
        <begin position="322"/>
        <end position="342"/>
    </location>
</feature>
<dbReference type="RefSeq" id="XP_036636786.1">
    <property type="nucleotide sequence ID" value="XM_036770941.1"/>
</dbReference>
<dbReference type="AlphaFoldDB" id="A0A8H7A6D4"/>
<evidence type="ECO:0000256" key="1">
    <source>
        <dbReference type="SAM" id="MobiDB-lite"/>
    </source>
</evidence>
<dbReference type="VEuPathDB" id="FungiDB:PC9H_001291"/>
<feature type="transmembrane region" description="Helical" evidence="2">
    <location>
        <begin position="54"/>
        <end position="76"/>
    </location>
</feature>
<feature type="transmembrane region" description="Helical" evidence="2">
    <location>
        <begin position="162"/>
        <end position="189"/>
    </location>
</feature>
<feature type="transmembrane region" description="Helical" evidence="2">
    <location>
        <begin position="210"/>
        <end position="229"/>
    </location>
</feature>
<accession>A0A8H7A6D4</accession>
<comment type="caution">
    <text evidence="3">The sequence shown here is derived from an EMBL/GenBank/DDBJ whole genome shotgun (WGS) entry which is preliminary data.</text>
</comment>
<protein>
    <submittedName>
        <fullName evidence="3">Uncharacterized protein</fullName>
    </submittedName>
</protein>
<proteinExistence type="predicted"/>
<feature type="transmembrane region" description="Helical" evidence="2">
    <location>
        <begin position="235"/>
        <end position="255"/>
    </location>
</feature>
<dbReference type="EMBL" id="JACETU010000001">
    <property type="protein sequence ID" value="KAF7440942.1"/>
    <property type="molecule type" value="Genomic_DNA"/>
</dbReference>
<feature type="transmembrane region" description="Helical" evidence="2">
    <location>
        <begin position="276"/>
        <end position="293"/>
    </location>
</feature>
<organism evidence="3 4">
    <name type="scientific">Pleurotus ostreatus</name>
    <name type="common">Oyster mushroom</name>
    <name type="synonym">White-rot fungus</name>
    <dbReference type="NCBI Taxonomy" id="5322"/>
    <lineage>
        <taxon>Eukaryota</taxon>
        <taxon>Fungi</taxon>
        <taxon>Dikarya</taxon>
        <taxon>Basidiomycota</taxon>
        <taxon>Agaricomycotina</taxon>
        <taxon>Agaricomycetes</taxon>
        <taxon>Agaricomycetidae</taxon>
        <taxon>Agaricales</taxon>
        <taxon>Pleurotineae</taxon>
        <taxon>Pleurotaceae</taxon>
        <taxon>Pleurotus</taxon>
    </lineage>
</organism>
<feature type="transmembrane region" description="Helical" evidence="2">
    <location>
        <begin position="133"/>
        <end position="150"/>
    </location>
</feature>
<feature type="region of interest" description="Disordered" evidence="1">
    <location>
        <begin position="1"/>
        <end position="29"/>
    </location>
</feature>
<sequence>MTQRVRSAKGVVSDSRGSDDAKAKRKRISDKSNARVAPVFHFFSSTTMSTKHGFVNGFVLPGILFPALTALGVRLITNSLTVSGLGAELSAQCAPGANSSYIHPFTGVHGIDGFICGLVAFFHAELEPQLSPYLLYFAGTSGFLMAFPAIEAHRKGRSLFIAFPIIVGLLGQAITIGITLTIYWLAFIWTGASSRRADAHSHITKPQAESIIFATAVGSMLPSMGLMLFKDPKVTAYWQIFPVYASVAGLAYSFLRPTPRTTESGYKLVRQMYMGMFVSSAIMHLCIVGPKLLDPPALASFVFPSITPLPTTASLSAKADDFLKWDLIFAFGSSVLATLWFARDAAELIVIASWHLFAVPLIGPGASCTGIALWREAALNDEEVEPNPRFKQ</sequence>